<keyword evidence="6" id="KW-0472">Membrane</keyword>
<dbReference type="InterPro" id="IPR051460">
    <property type="entry name" value="HdrC_iron-sulfur_subunit"/>
</dbReference>
<dbReference type="Gene3D" id="1.10.1060.10">
    <property type="entry name" value="Alpha-helical ferredoxin"/>
    <property type="match status" value="1"/>
</dbReference>
<dbReference type="EMBL" id="UOET01000231">
    <property type="protein sequence ID" value="VAW28382.1"/>
    <property type="molecule type" value="Genomic_DNA"/>
</dbReference>
<evidence type="ECO:0000259" key="7">
    <source>
        <dbReference type="PROSITE" id="PS51379"/>
    </source>
</evidence>
<dbReference type="AlphaFoldDB" id="A0A3B0UPU2"/>
<reference evidence="8" key="1">
    <citation type="submission" date="2018-06" db="EMBL/GenBank/DDBJ databases">
        <authorList>
            <person name="Zhirakovskaya E."/>
        </authorList>
    </citation>
    <scope>NUCLEOTIDE SEQUENCE</scope>
</reference>
<feature type="transmembrane region" description="Helical" evidence="6">
    <location>
        <begin position="102"/>
        <end position="126"/>
    </location>
</feature>
<evidence type="ECO:0000256" key="3">
    <source>
        <dbReference type="ARBA" id="ARBA00023002"/>
    </source>
</evidence>
<dbReference type="InterPro" id="IPR036197">
    <property type="entry name" value="NarG-like_sf"/>
</dbReference>
<dbReference type="SUPFAM" id="SSF103501">
    <property type="entry name" value="Respiratory nitrate reductase 1 gamma chain"/>
    <property type="match status" value="1"/>
</dbReference>
<evidence type="ECO:0000313" key="8">
    <source>
        <dbReference type="EMBL" id="VAW28382.1"/>
    </source>
</evidence>
<dbReference type="PANTHER" id="PTHR43255">
    <property type="entry name" value="IRON-SULFUR-BINDING OXIDOREDUCTASE FADF-RELATED-RELATED"/>
    <property type="match status" value="1"/>
</dbReference>
<dbReference type="PANTHER" id="PTHR43255:SF1">
    <property type="entry name" value="IRON-SULFUR-BINDING OXIDOREDUCTASE FADF-RELATED"/>
    <property type="match status" value="1"/>
</dbReference>
<evidence type="ECO:0000256" key="5">
    <source>
        <dbReference type="ARBA" id="ARBA00023014"/>
    </source>
</evidence>
<protein>
    <submittedName>
        <fullName evidence="8">Iron-sulphur-binding reductase</fullName>
    </submittedName>
</protein>
<keyword evidence="6" id="KW-1133">Transmembrane helix</keyword>
<keyword evidence="4" id="KW-0408">Iron</keyword>
<evidence type="ECO:0000256" key="2">
    <source>
        <dbReference type="ARBA" id="ARBA00022723"/>
    </source>
</evidence>
<feature type="transmembrane region" description="Helical" evidence="6">
    <location>
        <begin position="6"/>
        <end position="26"/>
    </location>
</feature>
<dbReference type="SUPFAM" id="SSF46548">
    <property type="entry name" value="alpha-helical ferredoxin"/>
    <property type="match status" value="1"/>
</dbReference>
<sequence length="404" mass="46800">MVKQVVFLIVLLITLGVFTFSIQRYFRYFKFTKKKPLGRLWTRLWKTIKIAGFQTKILRRPWIGLVHASVFWGFMIIIFGSIEMVFDGLLGTEKIFGFLGWFYSFLMGSGDIFALIIAIAMIIFIARRVIFHVKRFSGVEMKPVSEYDALLALAIIFFLMISLMGMNTFYFLWAKETGEPMVGVYPIAQHLWAPLFANVTPEQAWFWYQFNWWFHIVLIFIFANILPYSKHFHVFLSIPDVFISRLVPFGYIENMPNITKEVKMMLDPNATFEEPEEEGEPERFGALDVDDLEWTSYFNSLACTECGRCTSVCPANITGKLLSPRKVMMNTRARMKEKGPGLLKEGKAYDDGKHLVFDYLTEEELWACTMCNACAQECPVEINQPSIILEARRYLVMEESKAPS</sequence>
<dbReference type="PROSITE" id="PS51379">
    <property type="entry name" value="4FE4S_FER_2"/>
    <property type="match status" value="1"/>
</dbReference>
<dbReference type="GO" id="GO:0016491">
    <property type="term" value="F:oxidoreductase activity"/>
    <property type="evidence" value="ECO:0007669"/>
    <property type="project" value="UniProtKB-KW"/>
</dbReference>
<keyword evidence="2" id="KW-0479">Metal-binding</keyword>
<dbReference type="InterPro" id="IPR017896">
    <property type="entry name" value="4Fe4S_Fe-S-bd"/>
</dbReference>
<organism evidence="8">
    <name type="scientific">hydrothermal vent metagenome</name>
    <dbReference type="NCBI Taxonomy" id="652676"/>
    <lineage>
        <taxon>unclassified sequences</taxon>
        <taxon>metagenomes</taxon>
        <taxon>ecological metagenomes</taxon>
    </lineage>
</organism>
<keyword evidence="3" id="KW-0560">Oxidoreductase</keyword>
<feature type="domain" description="4Fe-4S ferredoxin-type" evidence="7">
    <location>
        <begin position="294"/>
        <end position="324"/>
    </location>
</feature>
<feature type="non-terminal residue" evidence="8">
    <location>
        <position position="404"/>
    </location>
</feature>
<evidence type="ECO:0000256" key="1">
    <source>
        <dbReference type="ARBA" id="ARBA00022485"/>
    </source>
</evidence>
<dbReference type="Pfam" id="PF13187">
    <property type="entry name" value="Fer4_9"/>
    <property type="match status" value="1"/>
</dbReference>
<evidence type="ECO:0000256" key="6">
    <source>
        <dbReference type="SAM" id="Phobius"/>
    </source>
</evidence>
<dbReference type="InterPro" id="IPR017900">
    <property type="entry name" value="4Fe4S_Fe_S_CS"/>
</dbReference>
<proteinExistence type="predicted"/>
<dbReference type="PROSITE" id="PS00198">
    <property type="entry name" value="4FE4S_FER_1"/>
    <property type="match status" value="2"/>
</dbReference>
<feature type="transmembrane region" description="Helical" evidence="6">
    <location>
        <begin position="147"/>
        <end position="173"/>
    </location>
</feature>
<evidence type="ECO:0000256" key="4">
    <source>
        <dbReference type="ARBA" id="ARBA00023004"/>
    </source>
</evidence>
<keyword evidence="5" id="KW-0411">Iron-sulfur</keyword>
<accession>A0A3B0UPU2</accession>
<dbReference type="GO" id="GO:0051539">
    <property type="term" value="F:4 iron, 4 sulfur cluster binding"/>
    <property type="evidence" value="ECO:0007669"/>
    <property type="project" value="UniProtKB-KW"/>
</dbReference>
<name>A0A3B0UPU2_9ZZZZ</name>
<dbReference type="Gene3D" id="1.20.950.20">
    <property type="entry name" value="Transmembrane di-heme cytochromes, Chain C"/>
    <property type="match status" value="1"/>
</dbReference>
<feature type="transmembrane region" description="Helical" evidence="6">
    <location>
        <begin position="205"/>
        <end position="226"/>
    </location>
</feature>
<keyword evidence="6" id="KW-0812">Transmembrane</keyword>
<feature type="transmembrane region" description="Helical" evidence="6">
    <location>
        <begin position="62"/>
        <end position="82"/>
    </location>
</feature>
<keyword evidence="1" id="KW-0004">4Fe-4S</keyword>
<gene>
    <name evidence="8" type="ORF">MNBD_BACTEROID07-170</name>
</gene>
<dbReference type="GO" id="GO:0046872">
    <property type="term" value="F:metal ion binding"/>
    <property type="evidence" value="ECO:0007669"/>
    <property type="project" value="UniProtKB-KW"/>
</dbReference>
<dbReference type="InterPro" id="IPR009051">
    <property type="entry name" value="Helical_ferredxn"/>
</dbReference>
<dbReference type="GO" id="GO:0005886">
    <property type="term" value="C:plasma membrane"/>
    <property type="evidence" value="ECO:0007669"/>
    <property type="project" value="TreeGrafter"/>
</dbReference>